<dbReference type="PRINTS" id="PR00503">
    <property type="entry name" value="BROMODOMAIN"/>
</dbReference>
<evidence type="ECO:0000259" key="4">
    <source>
        <dbReference type="PROSITE" id="PS50014"/>
    </source>
</evidence>
<feature type="region of interest" description="Disordered" evidence="3">
    <location>
        <begin position="227"/>
        <end position="295"/>
    </location>
</feature>
<feature type="compositionally biased region" description="Low complexity" evidence="3">
    <location>
        <begin position="282"/>
        <end position="291"/>
    </location>
</feature>
<organism evidence="6 7">
    <name type="scientific">Glarea lozoyensis (strain ATCC 20868 / MF5171)</name>
    <dbReference type="NCBI Taxonomy" id="1116229"/>
    <lineage>
        <taxon>Eukaryota</taxon>
        <taxon>Fungi</taxon>
        <taxon>Dikarya</taxon>
        <taxon>Ascomycota</taxon>
        <taxon>Pezizomycotina</taxon>
        <taxon>Leotiomycetes</taxon>
        <taxon>Helotiales</taxon>
        <taxon>Helotiaceae</taxon>
        <taxon>Glarea</taxon>
    </lineage>
</organism>
<evidence type="ECO:0000313" key="6">
    <source>
        <dbReference type="EMBL" id="EPE31399.1"/>
    </source>
</evidence>
<dbReference type="SUPFAM" id="SSF54695">
    <property type="entry name" value="POZ domain"/>
    <property type="match status" value="1"/>
</dbReference>
<evidence type="ECO:0000256" key="2">
    <source>
        <dbReference type="PROSITE-ProRule" id="PRU00035"/>
    </source>
</evidence>
<feature type="domain" description="Bromo" evidence="4">
    <location>
        <begin position="327"/>
        <end position="391"/>
    </location>
</feature>
<gene>
    <name evidence="6" type="ORF">GLAREA_12702</name>
</gene>
<sequence>MDSSATQAAETAEGVTQVSSTISWHQPHPQFVILLVGKDEIPFGIQKDLLVAQSPFYREEFAKPEYKESVEHIVNLPNSTVETFGCVQNFIYTGNLYDAKAGVNIPDYPLLMEIWKLATELKMAPLRSAVLAVMAERRQLTQSIPGTDLLKQAWKETEEGSGLRKMLIEWAAEHMRGSPDVRNTFAKSLPQEILSELVIVMSDLPNTPTIVPRAINKHYLNNQNEAEYESPYAQPPQKRPRKSEAATAPNGDDTFEVKHTVKKPSRKSEPVTRKPAKFHGRTTNNSASSSAPAQFANDSDRDLAFCRDLITRMLSGPGFWTRLVGHFKDPVDPVAHNAPNYFSVVKRPMDLKQIKAKMDRNEYASSAEFEADVRLIFQNCYEYWTQSDQVFKDCENFERYFNEKWEKRNKWVPPTVKIETID</sequence>
<dbReference type="GO" id="GO:0005634">
    <property type="term" value="C:nucleus"/>
    <property type="evidence" value="ECO:0007669"/>
    <property type="project" value="TreeGrafter"/>
</dbReference>
<dbReference type="InterPro" id="IPR011333">
    <property type="entry name" value="SKP1/BTB/POZ_sf"/>
</dbReference>
<dbReference type="OrthoDB" id="21449at2759"/>
<accession>S3D2L8</accession>
<proteinExistence type="predicted"/>
<dbReference type="STRING" id="1116229.S3D2L8"/>
<keyword evidence="1 2" id="KW-0103">Bromodomain</keyword>
<protein>
    <submittedName>
        <fullName evidence="6">Bromodomain-containing protein</fullName>
    </submittedName>
</protein>
<dbReference type="HOGENOM" id="CLU_033257_0_0_1"/>
<evidence type="ECO:0000259" key="5">
    <source>
        <dbReference type="PROSITE" id="PS50097"/>
    </source>
</evidence>
<dbReference type="PROSITE" id="PS50097">
    <property type="entry name" value="BTB"/>
    <property type="match status" value="1"/>
</dbReference>
<dbReference type="Gene3D" id="1.20.920.10">
    <property type="entry name" value="Bromodomain-like"/>
    <property type="match status" value="1"/>
</dbReference>
<dbReference type="KEGG" id="glz:GLAREA_12702"/>
<dbReference type="Proteomes" id="UP000016922">
    <property type="component" value="Unassembled WGS sequence"/>
</dbReference>
<keyword evidence="7" id="KW-1185">Reference proteome</keyword>
<dbReference type="GeneID" id="19471742"/>
<evidence type="ECO:0000313" key="7">
    <source>
        <dbReference type="Proteomes" id="UP000016922"/>
    </source>
</evidence>
<dbReference type="PANTHER" id="PTHR22880">
    <property type="entry name" value="FALZ-RELATED BROMODOMAIN-CONTAINING PROTEINS"/>
    <property type="match status" value="1"/>
</dbReference>
<dbReference type="GO" id="GO:0006338">
    <property type="term" value="P:chromatin remodeling"/>
    <property type="evidence" value="ECO:0007669"/>
    <property type="project" value="TreeGrafter"/>
</dbReference>
<dbReference type="InterPro" id="IPR036427">
    <property type="entry name" value="Bromodomain-like_sf"/>
</dbReference>
<dbReference type="PANTHER" id="PTHR22880:SF225">
    <property type="entry name" value="BROMODOMAIN-CONTAINING PROTEIN BET-1-RELATED"/>
    <property type="match status" value="1"/>
</dbReference>
<dbReference type="SMART" id="SM00297">
    <property type="entry name" value="BROMO"/>
    <property type="match status" value="1"/>
</dbReference>
<dbReference type="PROSITE" id="PS50014">
    <property type="entry name" value="BROMODOMAIN_2"/>
    <property type="match status" value="1"/>
</dbReference>
<dbReference type="Gene3D" id="3.30.710.10">
    <property type="entry name" value="Potassium Channel Kv1.1, Chain A"/>
    <property type="match status" value="1"/>
</dbReference>
<dbReference type="SUPFAM" id="SSF47370">
    <property type="entry name" value="Bromodomain"/>
    <property type="match status" value="1"/>
</dbReference>
<dbReference type="InterPro" id="IPR001487">
    <property type="entry name" value="Bromodomain"/>
</dbReference>
<dbReference type="InterPro" id="IPR000210">
    <property type="entry name" value="BTB/POZ_dom"/>
</dbReference>
<evidence type="ECO:0000256" key="3">
    <source>
        <dbReference type="SAM" id="MobiDB-lite"/>
    </source>
</evidence>
<dbReference type="AlphaFoldDB" id="S3D2L8"/>
<dbReference type="eggNOG" id="KOG1474">
    <property type="taxonomic scope" value="Eukaryota"/>
</dbReference>
<feature type="domain" description="BTB" evidence="5">
    <location>
        <begin position="30"/>
        <end position="100"/>
    </location>
</feature>
<dbReference type="OMA" id="WKKGDPM"/>
<dbReference type="Pfam" id="PF00439">
    <property type="entry name" value="Bromodomain"/>
    <property type="match status" value="1"/>
</dbReference>
<dbReference type="GO" id="GO:0006355">
    <property type="term" value="P:regulation of DNA-templated transcription"/>
    <property type="evidence" value="ECO:0007669"/>
    <property type="project" value="TreeGrafter"/>
</dbReference>
<evidence type="ECO:0000256" key="1">
    <source>
        <dbReference type="ARBA" id="ARBA00023117"/>
    </source>
</evidence>
<dbReference type="EMBL" id="KE145362">
    <property type="protein sequence ID" value="EPE31399.1"/>
    <property type="molecule type" value="Genomic_DNA"/>
</dbReference>
<dbReference type="InterPro" id="IPR050935">
    <property type="entry name" value="Bromo_chromatin_reader"/>
</dbReference>
<reference evidence="6 7" key="1">
    <citation type="journal article" date="2013" name="BMC Genomics">
        <title>Genomics-driven discovery of the pneumocandin biosynthetic gene cluster in the fungus Glarea lozoyensis.</title>
        <authorList>
            <person name="Chen L."/>
            <person name="Yue Q."/>
            <person name="Zhang X."/>
            <person name="Xiang M."/>
            <person name="Wang C."/>
            <person name="Li S."/>
            <person name="Che Y."/>
            <person name="Ortiz-Lopez F.J."/>
            <person name="Bills G.F."/>
            <person name="Liu X."/>
            <person name="An Z."/>
        </authorList>
    </citation>
    <scope>NUCLEOTIDE SEQUENCE [LARGE SCALE GENOMIC DNA]</scope>
    <source>
        <strain evidence="7">ATCC 20868 / MF5171</strain>
    </source>
</reference>
<dbReference type="GO" id="GO:0000785">
    <property type="term" value="C:chromatin"/>
    <property type="evidence" value="ECO:0007669"/>
    <property type="project" value="TreeGrafter"/>
</dbReference>
<name>S3D2L8_GLAL2</name>
<dbReference type="RefSeq" id="XP_008081674.1">
    <property type="nucleotide sequence ID" value="XM_008083483.1"/>
</dbReference>